<feature type="binding site" evidence="3">
    <location>
        <position position="262"/>
    </location>
    <ligand>
        <name>Mg(2+)</name>
        <dbReference type="ChEBI" id="CHEBI:18420"/>
        <label>1</label>
    </ligand>
</feature>
<keyword evidence="2" id="KW-0378">Hydrolase</keyword>
<comment type="cofactor">
    <cofactor evidence="3">
        <name>Mg(2+)</name>
        <dbReference type="ChEBI" id="CHEBI:18420"/>
    </cofactor>
    <text evidence="3">Binds 2 magnesium ions per subunit.</text>
</comment>
<dbReference type="InterPro" id="IPR050792">
    <property type="entry name" value="ADP-ribosylglycohydrolase"/>
</dbReference>
<dbReference type="InterPro" id="IPR005502">
    <property type="entry name" value="Ribosyl_crysJ1"/>
</dbReference>
<feature type="binding site" evidence="3">
    <location>
        <position position="47"/>
    </location>
    <ligand>
        <name>Mg(2+)</name>
        <dbReference type="ChEBI" id="CHEBI:18420"/>
        <label>1</label>
    </ligand>
</feature>
<evidence type="ECO:0000256" key="3">
    <source>
        <dbReference type="PIRSR" id="PIRSR605502-1"/>
    </source>
</evidence>
<evidence type="ECO:0000313" key="5">
    <source>
        <dbReference type="Proteomes" id="UP000635606"/>
    </source>
</evidence>
<keyword evidence="3" id="KW-0479">Metal-binding</keyword>
<dbReference type="EMBL" id="BOPH01000098">
    <property type="protein sequence ID" value="GIJ72324.1"/>
    <property type="molecule type" value="Genomic_DNA"/>
</dbReference>
<dbReference type="PANTHER" id="PTHR16222:SF24">
    <property type="entry name" value="ADP-RIBOSYLHYDROLASE ARH3"/>
    <property type="match status" value="1"/>
</dbReference>
<organism evidence="4 5">
    <name type="scientific">Virgisporangium ochraceum</name>
    <dbReference type="NCBI Taxonomy" id="65505"/>
    <lineage>
        <taxon>Bacteria</taxon>
        <taxon>Bacillati</taxon>
        <taxon>Actinomycetota</taxon>
        <taxon>Actinomycetes</taxon>
        <taxon>Micromonosporales</taxon>
        <taxon>Micromonosporaceae</taxon>
        <taxon>Virgisporangium</taxon>
    </lineage>
</organism>
<dbReference type="GO" id="GO:0046872">
    <property type="term" value="F:metal ion binding"/>
    <property type="evidence" value="ECO:0007669"/>
    <property type="project" value="UniProtKB-KW"/>
</dbReference>
<name>A0A8J4EF09_9ACTN</name>
<dbReference type="PANTHER" id="PTHR16222">
    <property type="entry name" value="ADP-RIBOSYLGLYCOHYDROLASE"/>
    <property type="match status" value="1"/>
</dbReference>
<dbReference type="Pfam" id="PF03747">
    <property type="entry name" value="ADP_ribosyl_GH"/>
    <property type="match status" value="1"/>
</dbReference>
<evidence type="ECO:0000256" key="1">
    <source>
        <dbReference type="ARBA" id="ARBA00010702"/>
    </source>
</evidence>
<dbReference type="GO" id="GO:0016787">
    <property type="term" value="F:hydrolase activity"/>
    <property type="evidence" value="ECO:0007669"/>
    <property type="project" value="UniProtKB-KW"/>
</dbReference>
<protein>
    <submittedName>
        <fullName evidence="4">ADP-ribosylglycohydrolase</fullName>
    </submittedName>
</protein>
<comment type="similarity">
    <text evidence="1">Belongs to the ADP-ribosylglycohydrolase family.</text>
</comment>
<feature type="binding site" evidence="3">
    <location>
        <position position="49"/>
    </location>
    <ligand>
        <name>Mg(2+)</name>
        <dbReference type="ChEBI" id="CHEBI:18420"/>
        <label>1</label>
    </ligand>
</feature>
<evidence type="ECO:0000313" key="4">
    <source>
        <dbReference type="EMBL" id="GIJ72324.1"/>
    </source>
</evidence>
<keyword evidence="5" id="KW-1185">Reference proteome</keyword>
<evidence type="ECO:0000256" key="2">
    <source>
        <dbReference type="ARBA" id="ARBA00022801"/>
    </source>
</evidence>
<dbReference type="Proteomes" id="UP000635606">
    <property type="component" value="Unassembled WGS sequence"/>
</dbReference>
<feature type="binding site" evidence="3">
    <location>
        <position position="48"/>
    </location>
    <ligand>
        <name>Mg(2+)</name>
        <dbReference type="ChEBI" id="CHEBI:18420"/>
        <label>1</label>
    </ligand>
</feature>
<gene>
    <name evidence="4" type="ORF">Voc01_072410</name>
</gene>
<dbReference type="Gene3D" id="1.10.4080.10">
    <property type="entry name" value="ADP-ribosylation/Crystallin J1"/>
    <property type="match status" value="1"/>
</dbReference>
<sequence length="305" mass="31979">MLGVHAGDSLGATVEFSPWAEIRDRYPDGLRDIVGGGPFHWPPGHATDDTDLTRAVLLAYLEPGDDVVRTAADHMMAWYDGAWPGREPGSRPVDIGNATSWGLRKYRRTGDPRDAGAGAGRAGNGSLMRCIPTGLAVADRERRVRESMEISAITHDDERCTVACAAYNEIAAALLAGADPSDAVTEGREAAKDLAVVAEAVEFGRSLRPAVLAAHGPGSALEAEASGYVLDSLVLAVAAVLDPRPFADVVVDVVRVGRDTDTNGAIAGGLLGIRDGVDAIPAPWVATLQFADEFTAAADRLAGRF</sequence>
<proteinExistence type="inferred from homology"/>
<feature type="binding site" evidence="3">
    <location>
        <position position="261"/>
    </location>
    <ligand>
        <name>Mg(2+)</name>
        <dbReference type="ChEBI" id="CHEBI:18420"/>
        <label>1</label>
    </ligand>
</feature>
<comment type="caution">
    <text evidence="4">The sequence shown here is derived from an EMBL/GenBank/DDBJ whole genome shotgun (WGS) entry which is preliminary data.</text>
</comment>
<feature type="binding site" evidence="3">
    <location>
        <position position="259"/>
    </location>
    <ligand>
        <name>Mg(2+)</name>
        <dbReference type="ChEBI" id="CHEBI:18420"/>
        <label>1</label>
    </ligand>
</feature>
<keyword evidence="3" id="KW-0460">Magnesium</keyword>
<dbReference type="AlphaFoldDB" id="A0A8J4EF09"/>
<accession>A0A8J4EF09</accession>
<reference evidence="4" key="1">
    <citation type="submission" date="2021-01" db="EMBL/GenBank/DDBJ databases">
        <title>Whole genome shotgun sequence of Virgisporangium ochraceum NBRC 16418.</title>
        <authorList>
            <person name="Komaki H."/>
            <person name="Tamura T."/>
        </authorList>
    </citation>
    <scope>NUCLEOTIDE SEQUENCE</scope>
    <source>
        <strain evidence="4">NBRC 16418</strain>
    </source>
</reference>
<dbReference type="InterPro" id="IPR036705">
    <property type="entry name" value="Ribosyl_crysJ1_sf"/>
</dbReference>
<dbReference type="SUPFAM" id="SSF101478">
    <property type="entry name" value="ADP-ribosylglycohydrolase"/>
    <property type="match status" value="1"/>
</dbReference>